<dbReference type="Proteomes" id="UP001178507">
    <property type="component" value="Unassembled WGS sequence"/>
</dbReference>
<keyword evidence="1" id="KW-0472">Membrane</keyword>
<reference evidence="2" key="1">
    <citation type="submission" date="2023-08" db="EMBL/GenBank/DDBJ databases">
        <authorList>
            <person name="Chen Y."/>
            <person name="Shah S."/>
            <person name="Dougan E. K."/>
            <person name="Thang M."/>
            <person name="Chan C."/>
        </authorList>
    </citation>
    <scope>NUCLEOTIDE SEQUENCE</scope>
</reference>
<name>A0AA36MMU6_9DINO</name>
<dbReference type="EMBL" id="CAUJNA010000165">
    <property type="protein sequence ID" value="CAJ1372932.1"/>
    <property type="molecule type" value="Genomic_DNA"/>
</dbReference>
<feature type="transmembrane region" description="Helical" evidence="1">
    <location>
        <begin position="176"/>
        <end position="203"/>
    </location>
</feature>
<evidence type="ECO:0000256" key="1">
    <source>
        <dbReference type="SAM" id="Phobius"/>
    </source>
</evidence>
<proteinExistence type="predicted"/>
<dbReference type="AlphaFoldDB" id="A0AA36MMU6"/>
<evidence type="ECO:0000313" key="3">
    <source>
        <dbReference type="Proteomes" id="UP001178507"/>
    </source>
</evidence>
<feature type="transmembrane region" description="Helical" evidence="1">
    <location>
        <begin position="139"/>
        <end position="164"/>
    </location>
</feature>
<evidence type="ECO:0000313" key="2">
    <source>
        <dbReference type="EMBL" id="CAJ1372932.1"/>
    </source>
</evidence>
<keyword evidence="1" id="KW-1133">Transmembrane helix</keyword>
<organism evidence="2 3">
    <name type="scientific">Effrenium voratum</name>
    <dbReference type="NCBI Taxonomy" id="2562239"/>
    <lineage>
        <taxon>Eukaryota</taxon>
        <taxon>Sar</taxon>
        <taxon>Alveolata</taxon>
        <taxon>Dinophyceae</taxon>
        <taxon>Suessiales</taxon>
        <taxon>Symbiodiniaceae</taxon>
        <taxon>Effrenium</taxon>
    </lineage>
</organism>
<comment type="caution">
    <text evidence="2">The sequence shown here is derived from an EMBL/GenBank/DDBJ whole genome shotgun (WGS) entry which is preliminary data.</text>
</comment>
<keyword evidence="1" id="KW-0812">Transmembrane</keyword>
<accession>A0AA36MMU6</accession>
<feature type="transmembrane region" description="Helical" evidence="1">
    <location>
        <begin position="223"/>
        <end position="243"/>
    </location>
</feature>
<keyword evidence="3" id="KW-1185">Reference proteome</keyword>
<sequence>MACRHCLQKCAKRVARCFSSVEYTALAMCSVGVILVMSGTFAGRWRLDEHGTAPLENVWSVSGFPQKSYGLLLVTARTSQSWTMVTRVMCDWQGMKGAQISSWIQTGAKSATDGCSGNEDCGGGFAGHLYMRCKEYDRIYIANMAVMCVTFLTTVVMCIVAILIGALRPLQKGGGVAYGLLLFSGFVLVGTDAAWAVTTWVAFKNLGETAWYPYPNLGIGWFLHIYGGLSILVASRIFGWLVMPLVRQYDPEQEGLAKSQQKIKQMKLWNKEWGQQSAPMGPAATSAYGYEQGYGYGEGYDGYGYNVSPEAYPANQDYQHANVVGAPAMPPLQMGPQV</sequence>
<protein>
    <submittedName>
        <fullName evidence="2">Uncharacterized protein</fullName>
    </submittedName>
</protein>
<feature type="transmembrane region" description="Helical" evidence="1">
    <location>
        <begin position="21"/>
        <end position="42"/>
    </location>
</feature>
<gene>
    <name evidence="2" type="ORF">EVOR1521_LOCUS2903</name>
</gene>